<comment type="caution">
    <text evidence="1">The sequence shown here is derived from an EMBL/GenBank/DDBJ whole genome shotgun (WGS) entry which is preliminary data.</text>
</comment>
<evidence type="ECO:0000313" key="1">
    <source>
        <dbReference type="EMBL" id="KAK3288703.1"/>
    </source>
</evidence>
<name>A0AAE0H2I9_9CHLO</name>
<organism evidence="1 2">
    <name type="scientific">Cymbomonas tetramitiformis</name>
    <dbReference type="NCBI Taxonomy" id="36881"/>
    <lineage>
        <taxon>Eukaryota</taxon>
        <taxon>Viridiplantae</taxon>
        <taxon>Chlorophyta</taxon>
        <taxon>Pyramimonadophyceae</taxon>
        <taxon>Pyramimonadales</taxon>
        <taxon>Pyramimonadaceae</taxon>
        <taxon>Cymbomonas</taxon>
    </lineage>
</organism>
<proteinExistence type="predicted"/>
<sequence>TITTPTEFAVYMNAITNVVLNPMPKPPSWEAHGSLRAGIACLSGLTHGLFSNDELDHLLSRKLRSALGRTQRKQCSLHSLVVCLTTSSPRCTEAHIF</sequence>
<evidence type="ECO:0000313" key="2">
    <source>
        <dbReference type="Proteomes" id="UP001190700"/>
    </source>
</evidence>
<feature type="non-terminal residue" evidence="1">
    <location>
        <position position="1"/>
    </location>
</feature>
<dbReference type="Proteomes" id="UP001190700">
    <property type="component" value="Unassembled WGS sequence"/>
</dbReference>
<gene>
    <name evidence="1" type="ORF">CYMTET_3826</name>
</gene>
<keyword evidence="2" id="KW-1185">Reference proteome</keyword>
<reference evidence="1 2" key="1">
    <citation type="journal article" date="2015" name="Genome Biol. Evol.">
        <title>Comparative Genomics of a Bacterivorous Green Alga Reveals Evolutionary Causalities and Consequences of Phago-Mixotrophic Mode of Nutrition.</title>
        <authorList>
            <person name="Burns J.A."/>
            <person name="Paasch A."/>
            <person name="Narechania A."/>
            <person name="Kim E."/>
        </authorList>
    </citation>
    <scope>NUCLEOTIDE SEQUENCE [LARGE SCALE GENOMIC DNA]</scope>
    <source>
        <strain evidence="1 2">PLY_AMNH</strain>
    </source>
</reference>
<accession>A0AAE0H2I9</accession>
<dbReference type="AlphaFoldDB" id="A0AAE0H2I9"/>
<dbReference type="EMBL" id="LGRX02000403">
    <property type="protein sequence ID" value="KAK3288703.1"/>
    <property type="molecule type" value="Genomic_DNA"/>
</dbReference>
<protein>
    <submittedName>
        <fullName evidence="1">Uncharacterized protein</fullName>
    </submittedName>
</protein>